<organism evidence="3 4">
    <name type="scientific">Folsomia candida</name>
    <name type="common">Springtail</name>
    <dbReference type="NCBI Taxonomy" id="158441"/>
    <lineage>
        <taxon>Eukaryota</taxon>
        <taxon>Metazoa</taxon>
        <taxon>Ecdysozoa</taxon>
        <taxon>Arthropoda</taxon>
        <taxon>Hexapoda</taxon>
        <taxon>Collembola</taxon>
        <taxon>Entomobryomorpha</taxon>
        <taxon>Isotomoidea</taxon>
        <taxon>Isotomidae</taxon>
        <taxon>Proisotominae</taxon>
        <taxon>Folsomia</taxon>
    </lineage>
</organism>
<name>A0A226EEN6_FOLCA</name>
<dbReference type="Gene3D" id="1.20.58.90">
    <property type="match status" value="1"/>
</dbReference>
<evidence type="ECO:0000313" key="4">
    <source>
        <dbReference type="Proteomes" id="UP000198287"/>
    </source>
</evidence>
<keyword evidence="4" id="KW-1185">Reference proteome</keyword>
<dbReference type="AlphaFoldDB" id="A0A226EEN6"/>
<accession>A0A226EEN6</accession>
<protein>
    <submittedName>
        <fullName evidence="3">RalA-binding protein 1</fullName>
    </submittedName>
</protein>
<feature type="compositionally biased region" description="Basic and acidic residues" evidence="1">
    <location>
        <begin position="205"/>
        <end position="238"/>
    </location>
</feature>
<dbReference type="OrthoDB" id="10033734at2759"/>
<feature type="region of interest" description="Disordered" evidence="1">
    <location>
        <begin position="340"/>
        <end position="400"/>
    </location>
</feature>
<evidence type="ECO:0000313" key="3">
    <source>
        <dbReference type="EMBL" id="OXA56025.1"/>
    </source>
</evidence>
<feature type="compositionally biased region" description="Basic and acidic residues" evidence="1">
    <location>
        <begin position="85"/>
        <end position="125"/>
    </location>
</feature>
<dbReference type="EMBL" id="LNIX01000004">
    <property type="protein sequence ID" value="OXA56025.1"/>
    <property type="molecule type" value="Genomic_DNA"/>
</dbReference>
<feature type="compositionally biased region" description="Basic and acidic residues" evidence="1">
    <location>
        <begin position="254"/>
        <end position="265"/>
    </location>
</feature>
<evidence type="ECO:0000259" key="2">
    <source>
        <dbReference type="Pfam" id="PF20924"/>
    </source>
</evidence>
<feature type="compositionally biased region" description="Polar residues" evidence="1">
    <location>
        <begin position="352"/>
        <end position="379"/>
    </location>
</feature>
<feature type="region of interest" description="Disordered" evidence="1">
    <location>
        <begin position="563"/>
        <end position="596"/>
    </location>
</feature>
<evidence type="ECO:0000256" key="1">
    <source>
        <dbReference type="SAM" id="MobiDB-lite"/>
    </source>
</evidence>
<feature type="compositionally biased region" description="Acidic residues" evidence="1">
    <location>
        <begin position="22"/>
        <end position="32"/>
    </location>
</feature>
<feature type="region of interest" description="Disordered" evidence="1">
    <location>
        <begin position="254"/>
        <end position="280"/>
    </location>
</feature>
<feature type="region of interest" description="Disordered" evidence="1">
    <location>
        <begin position="1"/>
        <end position="239"/>
    </location>
</feature>
<dbReference type="Proteomes" id="UP000198287">
    <property type="component" value="Unassembled WGS sequence"/>
</dbReference>
<proteinExistence type="predicted"/>
<dbReference type="InterPro" id="IPR049041">
    <property type="entry name" value="RalBP1-like_Ral-bd"/>
</dbReference>
<dbReference type="STRING" id="158441.A0A226EEN6"/>
<dbReference type="Pfam" id="PF20924">
    <property type="entry name" value="RLIP76_Ral-bd"/>
    <property type="match status" value="1"/>
</dbReference>
<reference evidence="3 4" key="1">
    <citation type="submission" date="2015-12" db="EMBL/GenBank/DDBJ databases">
        <title>The genome of Folsomia candida.</title>
        <authorList>
            <person name="Faddeeva A."/>
            <person name="Derks M.F."/>
            <person name="Anvar Y."/>
            <person name="Smit S."/>
            <person name="Van Straalen N."/>
            <person name="Roelofs D."/>
        </authorList>
    </citation>
    <scope>NUCLEOTIDE SEQUENCE [LARGE SCALE GENOMIC DNA]</scope>
    <source>
        <strain evidence="3 4">VU population</strain>
        <tissue evidence="3">Whole body</tissue>
    </source>
</reference>
<gene>
    <name evidence="3" type="ORF">Fcan01_09603</name>
</gene>
<feature type="region of interest" description="Disordered" evidence="1">
    <location>
        <begin position="295"/>
        <end position="314"/>
    </location>
</feature>
<feature type="compositionally biased region" description="Acidic residues" evidence="1">
    <location>
        <begin position="566"/>
        <end position="595"/>
    </location>
</feature>
<feature type="compositionally biased region" description="Low complexity" evidence="1">
    <location>
        <begin position="182"/>
        <end position="198"/>
    </location>
</feature>
<feature type="domain" description="RalA-binding protein 1-like Ral binding" evidence="2">
    <location>
        <begin position="311"/>
        <end position="331"/>
    </location>
</feature>
<feature type="compositionally biased region" description="Basic residues" evidence="1">
    <location>
        <begin position="72"/>
        <end position="84"/>
    </location>
</feature>
<sequence length="814" mass="91440">MEFDSPEVQKEFPGLYAKPDCEMGDPADYDEDLDKKKKKDKKDSKKDKGYATLADENSQEEDDGGGSGEHSAKKKLKGFKLPSAKKKEKEKDKEPKDKDVKKDKKVEKDKKKGSDTERKSIDREVPFSTVRIPFSAERHRDIHAHRSSVPAAFFTSTPKTGKDKSETADNSPVPHVEKERSSSSALNAFLNAPAPLFLQKKKAKDKKEKEPKKEKEKVHKKDKEEKIKDKEHKDKKEYASGVAKVKLKLMRSKNSLDDPHEKGELHVSVSHQFPEDPDSLGKEIRKYEQLLEQTHTQMKSSKKVSKKQEAKQEEQLWELQRTLTALKRKLRSINALSTASINHHPSAGPPNCSVSDIGSESTVESANSKSSPISNNTIPPISGSPNNAVAPANSNSTIPNHLEKACDKLPQQPPEIIATVTRNESPPKLKSPTTSESCAIIRKDITSVLEDSTSINTITTTDRPRKLTDDDDEPVEDIVVVIPPPASQVRKSARRSLDFSEIVVDNKKHPTSISNCCSKDICVVEEEQERKAMVVDPEVKPIEESPTVIVQHEQVQVHVIVHQESKEDDDDDVINDGDADDDSSVAKSEEDDDEALPSRIEENIVSVLDDANAMLLGSMHEELEEAALVFGQKLSKGRIRKATVSKSEPTFGEQNNDSSDVELIRDEDDEGPESYIEDLIPELMCLPEFETAEYISYENDQLALFNKAVQEEIMREESDLEVMIEELESIRITNDTNKTENNFEDCDMEKCVAVWKAVKAENEALHMNVSRLRQMVALNKLEEFKLETRLRYLEDKIIPLSPITITTPLHSEAM</sequence>
<dbReference type="OMA" id="HQFPEDP"/>
<comment type="caution">
    <text evidence="3">The sequence shown here is derived from an EMBL/GenBank/DDBJ whole genome shotgun (WGS) entry which is preliminary data.</text>
</comment>
<feature type="compositionally biased region" description="Low complexity" evidence="1">
    <location>
        <begin position="383"/>
        <end position="396"/>
    </location>
</feature>